<evidence type="ECO:0000313" key="14">
    <source>
        <dbReference type="WBParaSite" id="TREG1_41660.1"/>
    </source>
</evidence>
<feature type="compositionally biased region" description="Basic and acidic residues" evidence="11">
    <location>
        <begin position="329"/>
        <end position="347"/>
    </location>
</feature>
<evidence type="ECO:0000256" key="12">
    <source>
        <dbReference type="SAM" id="Phobius"/>
    </source>
</evidence>
<keyword evidence="6 12" id="KW-1133">Transmembrane helix</keyword>
<evidence type="ECO:0000256" key="11">
    <source>
        <dbReference type="SAM" id="MobiDB-lite"/>
    </source>
</evidence>
<dbReference type="GO" id="GO:0035869">
    <property type="term" value="C:ciliary transition zone"/>
    <property type="evidence" value="ECO:0007669"/>
    <property type="project" value="TreeGrafter"/>
</dbReference>
<comment type="similarity">
    <text evidence="3">Belongs to the TMEM237 family.</text>
</comment>
<evidence type="ECO:0000256" key="8">
    <source>
        <dbReference type="ARBA" id="ARBA00023136"/>
    </source>
</evidence>
<evidence type="ECO:0000256" key="6">
    <source>
        <dbReference type="ARBA" id="ARBA00022989"/>
    </source>
</evidence>
<keyword evidence="7" id="KW-0969">Cilium</keyword>
<dbReference type="Pfam" id="PF15383">
    <property type="entry name" value="TMEM237"/>
    <property type="match status" value="1"/>
</dbReference>
<evidence type="ECO:0000256" key="4">
    <source>
        <dbReference type="ARBA" id="ARBA00022692"/>
    </source>
</evidence>
<dbReference type="PANTHER" id="PTHR28388:SF1">
    <property type="entry name" value="TRANSMEMBRANE PROTEIN 237"/>
    <property type="match status" value="1"/>
</dbReference>
<sequence length="347" mass="38585">MSQTAESVQKADASEVSKKKKARKRSKINNGDIGPILDALGDDITIASEMETVNNRRNSQATGARKIPVINSHGDGVHKFPESNLAPNVYLENRSGFRAQPLKDYEKNISTKQQKESIAKLKSQDKQRLINMSNNPGLYFVVKIHETLQMLSFTLFGVLAGASLVHTLFVQALANAIQIGSSTNQYYLLLRLYGAYARPVSITFYASLAVVGVFIFGKFDLGRPTINCIQKCVRLQNGLMAIIFYMLCFIINNSMSWFDNVLHTTSYKSDTQINYLLNTDSELNSSLKIWLILDAGRTALILITWISVGLGDPLYDRLVKTLSSSPTGDGRRDGDMKNEGQIRSNTE</sequence>
<name>A0AA85JRY2_TRIRE</name>
<feature type="transmembrane region" description="Helical" evidence="12">
    <location>
        <begin position="196"/>
        <end position="217"/>
    </location>
</feature>
<evidence type="ECO:0000256" key="7">
    <source>
        <dbReference type="ARBA" id="ARBA00023069"/>
    </source>
</evidence>
<dbReference type="PANTHER" id="PTHR28388">
    <property type="entry name" value="TRANSMEMBRANE PROTEIN 237"/>
    <property type="match status" value="1"/>
</dbReference>
<dbReference type="GO" id="GO:0060271">
    <property type="term" value="P:cilium assembly"/>
    <property type="evidence" value="ECO:0007669"/>
    <property type="project" value="TreeGrafter"/>
</dbReference>
<comment type="subcellular location">
    <subcellularLocation>
        <location evidence="1">Cell projection</location>
        <location evidence="1">Cilium</location>
    </subcellularLocation>
    <subcellularLocation>
        <location evidence="2">Membrane</location>
        <topology evidence="2">Multi-pass membrane protein</topology>
    </subcellularLocation>
</comment>
<feature type="transmembrane region" description="Helical" evidence="12">
    <location>
        <begin position="153"/>
        <end position="176"/>
    </location>
</feature>
<reference evidence="13" key="1">
    <citation type="submission" date="2022-06" db="EMBL/GenBank/DDBJ databases">
        <authorList>
            <person name="Berger JAMES D."/>
            <person name="Berger JAMES D."/>
        </authorList>
    </citation>
    <scope>NUCLEOTIDE SEQUENCE [LARGE SCALE GENOMIC DNA]</scope>
</reference>
<feature type="region of interest" description="Disordered" evidence="11">
    <location>
        <begin position="324"/>
        <end position="347"/>
    </location>
</feature>
<organism evidence="13 14">
    <name type="scientific">Trichobilharzia regenti</name>
    <name type="common">Nasal bird schistosome</name>
    <dbReference type="NCBI Taxonomy" id="157069"/>
    <lineage>
        <taxon>Eukaryota</taxon>
        <taxon>Metazoa</taxon>
        <taxon>Spiralia</taxon>
        <taxon>Lophotrochozoa</taxon>
        <taxon>Platyhelminthes</taxon>
        <taxon>Trematoda</taxon>
        <taxon>Digenea</taxon>
        <taxon>Strigeidida</taxon>
        <taxon>Schistosomatoidea</taxon>
        <taxon>Schistosomatidae</taxon>
        <taxon>Trichobilharzia</taxon>
    </lineage>
</organism>
<dbReference type="AlphaFoldDB" id="A0AA85JRY2"/>
<feature type="transmembrane region" description="Helical" evidence="12">
    <location>
        <begin position="238"/>
        <end position="258"/>
    </location>
</feature>
<evidence type="ECO:0000256" key="2">
    <source>
        <dbReference type="ARBA" id="ARBA00004141"/>
    </source>
</evidence>
<keyword evidence="5" id="KW-0970">Cilium biogenesis/degradation</keyword>
<evidence type="ECO:0000256" key="9">
    <source>
        <dbReference type="ARBA" id="ARBA00023273"/>
    </source>
</evidence>
<dbReference type="GO" id="GO:0016020">
    <property type="term" value="C:membrane"/>
    <property type="evidence" value="ECO:0007669"/>
    <property type="project" value="UniProtKB-SubCell"/>
</dbReference>
<reference evidence="14" key="2">
    <citation type="submission" date="2023-11" db="UniProtKB">
        <authorList>
            <consortium name="WormBaseParasite"/>
        </authorList>
    </citation>
    <scope>IDENTIFICATION</scope>
</reference>
<feature type="transmembrane region" description="Helical" evidence="12">
    <location>
        <begin position="289"/>
        <end position="310"/>
    </location>
</feature>
<feature type="region of interest" description="Disordered" evidence="11">
    <location>
        <begin position="1"/>
        <end position="34"/>
    </location>
</feature>
<evidence type="ECO:0000256" key="1">
    <source>
        <dbReference type="ARBA" id="ARBA00004138"/>
    </source>
</evidence>
<keyword evidence="8 12" id="KW-0472">Membrane</keyword>
<proteinExistence type="inferred from homology"/>
<evidence type="ECO:0000313" key="13">
    <source>
        <dbReference type="Proteomes" id="UP000050795"/>
    </source>
</evidence>
<keyword evidence="4 12" id="KW-0812">Transmembrane</keyword>
<feature type="compositionally biased region" description="Basic residues" evidence="11">
    <location>
        <begin position="18"/>
        <end position="27"/>
    </location>
</feature>
<dbReference type="Proteomes" id="UP000050795">
    <property type="component" value="Unassembled WGS sequence"/>
</dbReference>
<dbReference type="InterPro" id="IPR029409">
    <property type="entry name" value="TMEM237"/>
</dbReference>
<comment type="function">
    <text evidence="10">Component of the transition zone in primary cilia. Required for ciliogenesis.</text>
</comment>
<evidence type="ECO:0000256" key="10">
    <source>
        <dbReference type="ARBA" id="ARBA00025631"/>
    </source>
</evidence>
<protein>
    <recommendedName>
        <fullName evidence="15">Transmembrane protein</fullName>
    </recommendedName>
</protein>
<evidence type="ECO:0000256" key="5">
    <source>
        <dbReference type="ARBA" id="ARBA00022794"/>
    </source>
</evidence>
<keyword evidence="13" id="KW-1185">Reference proteome</keyword>
<accession>A0AA85JRY2</accession>
<evidence type="ECO:0000256" key="3">
    <source>
        <dbReference type="ARBA" id="ARBA00008783"/>
    </source>
</evidence>
<dbReference type="WBParaSite" id="TREG1_41660.1">
    <property type="protein sequence ID" value="TREG1_41660.1"/>
    <property type="gene ID" value="TREG1_41660"/>
</dbReference>
<keyword evidence="9" id="KW-0966">Cell projection</keyword>
<evidence type="ECO:0008006" key="15">
    <source>
        <dbReference type="Google" id="ProtNLM"/>
    </source>
</evidence>